<protein>
    <submittedName>
        <fullName evidence="1">Uncharacterized protein</fullName>
    </submittedName>
</protein>
<evidence type="ECO:0000313" key="1">
    <source>
        <dbReference type="EMBL" id="QEY24778.1"/>
    </source>
</evidence>
<dbReference type="EMBL" id="CP031699">
    <property type="protein sequence ID" value="QEY24778.1"/>
    <property type="molecule type" value="Genomic_DNA"/>
</dbReference>
<evidence type="ECO:0000313" key="2">
    <source>
        <dbReference type="Proteomes" id="UP000325536"/>
    </source>
</evidence>
<accession>A0A5P3MTC5</accession>
<proteinExistence type="predicted"/>
<dbReference type="AlphaFoldDB" id="A0A5P3MTC5"/>
<organism evidence="1 2">
    <name type="scientific">Neisseria animalis</name>
    <dbReference type="NCBI Taxonomy" id="492"/>
    <lineage>
        <taxon>Bacteria</taxon>
        <taxon>Pseudomonadati</taxon>
        <taxon>Pseudomonadota</taxon>
        <taxon>Betaproteobacteria</taxon>
        <taxon>Neisseriales</taxon>
        <taxon>Neisseriaceae</taxon>
        <taxon>Neisseria</taxon>
    </lineage>
</organism>
<sequence>MQQKAVCKITFCGKTQVNQALQTNLCSANWFAGFDFFPFKSISENFLRNGFYAELIEIF</sequence>
<reference evidence="1 2" key="1">
    <citation type="submission" date="2018-08" db="EMBL/GenBank/DDBJ databases">
        <title>Neisseria animalis ATCC 49930 complete genome.</title>
        <authorList>
            <person name="Veseli I.A."/>
            <person name="Mascarenhas dos Santos A.C."/>
            <person name="Buttler R."/>
            <person name="Pombert J.-F."/>
        </authorList>
    </citation>
    <scope>NUCLEOTIDE SEQUENCE [LARGE SCALE GENOMIC DNA]</scope>
    <source>
        <strain evidence="1 2">ATCC 49930</strain>
    </source>
</reference>
<dbReference type="Proteomes" id="UP000325536">
    <property type="component" value="Chromosome"/>
</dbReference>
<gene>
    <name evidence="1" type="ORF">D0T90_10125</name>
</gene>
<dbReference type="KEGG" id="naq:D0T90_10125"/>
<keyword evidence="2" id="KW-1185">Reference proteome</keyword>
<name>A0A5P3MTC5_NEIAN</name>